<dbReference type="InterPro" id="IPR036866">
    <property type="entry name" value="RibonucZ/Hydroxyglut_hydro"/>
</dbReference>
<dbReference type="Pfam" id="PF00753">
    <property type="entry name" value="Lactamase_B"/>
    <property type="match status" value="1"/>
</dbReference>
<dbReference type="EMBL" id="CP078076">
    <property type="protein sequence ID" value="UPL10108.1"/>
    <property type="molecule type" value="Genomic_DNA"/>
</dbReference>
<dbReference type="InterPro" id="IPR050855">
    <property type="entry name" value="NDM-1-like"/>
</dbReference>
<dbReference type="SMART" id="SM00849">
    <property type="entry name" value="Lactamase_B"/>
    <property type="match status" value="1"/>
</dbReference>
<protein>
    <submittedName>
        <fullName evidence="2">MBL fold metallo-hydrolase</fullName>
    </submittedName>
</protein>
<gene>
    <name evidence="2" type="ORF">KV394_02845</name>
</gene>
<dbReference type="PANTHER" id="PTHR42951">
    <property type="entry name" value="METALLO-BETA-LACTAMASE DOMAIN-CONTAINING"/>
    <property type="match status" value="1"/>
</dbReference>
<feature type="domain" description="Metallo-beta-lactamase" evidence="1">
    <location>
        <begin position="48"/>
        <end position="260"/>
    </location>
</feature>
<dbReference type="RefSeq" id="WP_247982254.1">
    <property type="nucleotide sequence ID" value="NZ_CP078076.1"/>
</dbReference>
<dbReference type="Proteomes" id="UP000831467">
    <property type="component" value="Chromosome"/>
</dbReference>
<dbReference type="Gene3D" id="3.60.15.10">
    <property type="entry name" value="Ribonuclease Z/Hydroxyacylglutathione hydrolase-like"/>
    <property type="match status" value="1"/>
</dbReference>
<evidence type="ECO:0000313" key="2">
    <source>
        <dbReference type="EMBL" id="UPL10108.1"/>
    </source>
</evidence>
<name>A0ABY4IFR1_9MICO</name>
<dbReference type="PANTHER" id="PTHR42951:SF4">
    <property type="entry name" value="ACYL-COENZYME A THIOESTERASE MBLAC2"/>
    <property type="match status" value="1"/>
</dbReference>
<dbReference type="InterPro" id="IPR001279">
    <property type="entry name" value="Metallo-B-lactamas"/>
</dbReference>
<proteinExistence type="predicted"/>
<evidence type="ECO:0000313" key="3">
    <source>
        <dbReference type="Proteomes" id="UP000831467"/>
    </source>
</evidence>
<organism evidence="2 3">
    <name type="scientific">Microbacterium sufflavum</name>
    <dbReference type="NCBI Taxonomy" id="2851649"/>
    <lineage>
        <taxon>Bacteria</taxon>
        <taxon>Bacillati</taxon>
        <taxon>Actinomycetota</taxon>
        <taxon>Actinomycetes</taxon>
        <taxon>Micrococcales</taxon>
        <taxon>Microbacteriaceae</taxon>
        <taxon>Microbacterium</taxon>
    </lineage>
</organism>
<keyword evidence="3" id="KW-1185">Reference proteome</keyword>
<sequence>MNAVADDVVPVDEAERTAWDRGELRPPAEIAPGLWCIPVEIPEGTLPGTLAYAVLGGDGVHLIDPGWDTPGNLSRIEEALAAAGRALSELATVVVTHHHPDHLGLAARLRDRTGARIAMSSAERRVLGVVVDPAATDPAAYRHTVERWGVPRDRHAELLASFTRPSLTGDVEPDVLLAHGDVLDLGGRRLEVVATPGHTGGHVCLADREARLLFTGDHVLPRIYSGVGIGVLPGDEPLGDLLDSLDRLAPFDAFTVLPGHEFRFTGLRERRARIAAHHLRRTAEVAALVDELGDSPVWEYAQRLTWTAGWQGLDGFWLHSALRQTEMHRELVRSGRARAWLSPG</sequence>
<dbReference type="SUPFAM" id="SSF56281">
    <property type="entry name" value="Metallo-hydrolase/oxidoreductase"/>
    <property type="match status" value="1"/>
</dbReference>
<reference evidence="2 3" key="1">
    <citation type="submission" date="2021-06" db="EMBL/GenBank/DDBJ databases">
        <title>Genome-based taxonomic framework of Microbacterium strains isolated from marine environment, the description of four new species and reclassification of four preexisting species.</title>
        <authorList>
            <person name="Lee S.D."/>
            <person name="Kim S.-M."/>
            <person name="Byeon Y.-S."/>
            <person name="Yang H.L."/>
            <person name="Kim I.S."/>
        </authorList>
    </citation>
    <scope>NUCLEOTIDE SEQUENCE [LARGE SCALE GENOMIC DNA]</scope>
    <source>
        <strain evidence="2 3">SSW1-51</strain>
    </source>
</reference>
<accession>A0ABY4IFR1</accession>
<evidence type="ECO:0000259" key="1">
    <source>
        <dbReference type="SMART" id="SM00849"/>
    </source>
</evidence>